<evidence type="ECO:0000256" key="8">
    <source>
        <dbReference type="ARBA" id="ARBA00022679"/>
    </source>
</evidence>
<evidence type="ECO:0000256" key="3">
    <source>
        <dbReference type="ARBA" id="ARBA00002224"/>
    </source>
</evidence>
<keyword evidence="16" id="KW-1185">Reference proteome</keyword>
<dbReference type="EMBL" id="KE720675">
    <property type="protein sequence ID" value="ERF77045.1"/>
    <property type="molecule type" value="Genomic_DNA"/>
</dbReference>
<evidence type="ECO:0000256" key="11">
    <source>
        <dbReference type="ARBA" id="ARBA00023128"/>
    </source>
</evidence>
<dbReference type="GO" id="GO:0030170">
    <property type="term" value="F:pyridoxal phosphate binding"/>
    <property type="evidence" value="ECO:0007669"/>
    <property type="project" value="InterPro"/>
</dbReference>
<dbReference type="AlphaFoldDB" id="U1I1B5"/>
<evidence type="ECO:0000313" key="15">
    <source>
        <dbReference type="EMBL" id="ERF77045.1"/>
    </source>
</evidence>
<dbReference type="Gene3D" id="3.90.1150.10">
    <property type="entry name" value="Aspartate Aminotransferase, domain 1"/>
    <property type="match status" value="1"/>
</dbReference>
<dbReference type="Proteomes" id="UP000019373">
    <property type="component" value="Unassembled WGS sequence"/>
</dbReference>
<dbReference type="OrthoDB" id="10265628at2759"/>
<dbReference type="UniPathway" id="UPA00193"/>
<evidence type="ECO:0000313" key="16">
    <source>
        <dbReference type="Proteomes" id="UP000019373"/>
    </source>
</evidence>
<keyword evidence="8 13" id="KW-0808">Transferase</keyword>
<protein>
    <recommendedName>
        <fullName evidence="13">Serine hydroxymethyltransferase</fullName>
        <ecNumber evidence="13">2.1.2.1</ecNumber>
    </recommendedName>
</protein>
<dbReference type="PANTHER" id="PTHR11680">
    <property type="entry name" value="SERINE HYDROXYMETHYLTRANSFERASE"/>
    <property type="match status" value="1"/>
</dbReference>
<evidence type="ECO:0000256" key="12">
    <source>
        <dbReference type="PIRSR" id="PIRSR000412-50"/>
    </source>
</evidence>
<dbReference type="GO" id="GO:0008168">
    <property type="term" value="F:methyltransferase activity"/>
    <property type="evidence" value="ECO:0007669"/>
    <property type="project" value="UniProtKB-KW"/>
</dbReference>
<dbReference type="GeneID" id="19242829"/>
<keyword evidence="10" id="KW-0809">Transit peptide</keyword>
<organism evidence="15 16">
    <name type="scientific">Endocarpon pusillum (strain Z07020 / HMAS-L-300199)</name>
    <name type="common">Lichen-forming fungus</name>
    <dbReference type="NCBI Taxonomy" id="1263415"/>
    <lineage>
        <taxon>Eukaryota</taxon>
        <taxon>Fungi</taxon>
        <taxon>Dikarya</taxon>
        <taxon>Ascomycota</taxon>
        <taxon>Pezizomycotina</taxon>
        <taxon>Eurotiomycetes</taxon>
        <taxon>Chaetothyriomycetidae</taxon>
        <taxon>Verrucariales</taxon>
        <taxon>Verrucariaceae</taxon>
        <taxon>Endocarpon</taxon>
    </lineage>
</organism>
<evidence type="ECO:0000256" key="1">
    <source>
        <dbReference type="ARBA" id="ARBA00001528"/>
    </source>
</evidence>
<evidence type="ECO:0000256" key="2">
    <source>
        <dbReference type="ARBA" id="ARBA00001933"/>
    </source>
</evidence>
<dbReference type="InterPro" id="IPR015424">
    <property type="entry name" value="PyrdxlP-dep_Trfase"/>
</dbReference>
<dbReference type="PANTHER" id="PTHR11680:SF57">
    <property type="entry name" value="SERINE HYDROXYMETHYLTRANSFERASE, MITOCHONDRIAL"/>
    <property type="match status" value="1"/>
</dbReference>
<dbReference type="HOGENOM" id="CLU_022477_0_1_1"/>
<reference evidence="16" key="1">
    <citation type="journal article" date="2014" name="BMC Genomics">
        <title>Genome characteristics reveal the impact of lichenization on lichen-forming fungus Endocarpon pusillum Hedwig (Verrucariales, Ascomycota).</title>
        <authorList>
            <person name="Wang Y.-Y."/>
            <person name="Liu B."/>
            <person name="Zhang X.-Y."/>
            <person name="Zhou Q.-M."/>
            <person name="Zhang T."/>
            <person name="Li H."/>
            <person name="Yu Y.-F."/>
            <person name="Zhang X.-L."/>
            <person name="Hao X.-Y."/>
            <person name="Wang M."/>
            <person name="Wang L."/>
            <person name="Wei J.-C."/>
        </authorList>
    </citation>
    <scope>NUCLEOTIDE SEQUENCE [LARGE SCALE GENOMIC DNA]</scope>
    <source>
        <strain evidence="16">Z07020 / HMAS-L-300199</strain>
    </source>
</reference>
<evidence type="ECO:0000256" key="4">
    <source>
        <dbReference type="ARBA" id="ARBA00004173"/>
    </source>
</evidence>
<dbReference type="InterPro" id="IPR039429">
    <property type="entry name" value="SHMT-like_dom"/>
</dbReference>
<evidence type="ECO:0000256" key="5">
    <source>
        <dbReference type="ARBA" id="ARBA00004777"/>
    </source>
</evidence>
<dbReference type="CDD" id="cd00378">
    <property type="entry name" value="SHMT"/>
    <property type="match status" value="1"/>
</dbReference>
<evidence type="ECO:0000259" key="14">
    <source>
        <dbReference type="Pfam" id="PF00464"/>
    </source>
</evidence>
<dbReference type="eggNOG" id="KOG2467">
    <property type="taxonomic scope" value="Eukaryota"/>
</dbReference>
<dbReference type="InterPro" id="IPR049943">
    <property type="entry name" value="Ser_HO-MeTrfase-like"/>
</dbReference>
<dbReference type="EC" id="2.1.2.1" evidence="13"/>
<evidence type="ECO:0000256" key="13">
    <source>
        <dbReference type="RuleBase" id="RU000585"/>
    </source>
</evidence>
<dbReference type="InterPro" id="IPR019798">
    <property type="entry name" value="Ser_HO-MeTrfase_PLP_BS"/>
</dbReference>
<evidence type="ECO:0000256" key="7">
    <source>
        <dbReference type="ARBA" id="ARBA00022563"/>
    </source>
</evidence>
<comment type="cofactor">
    <cofactor evidence="2 12 13">
        <name>pyridoxal 5'-phosphate</name>
        <dbReference type="ChEBI" id="CHEBI:597326"/>
    </cofactor>
</comment>
<evidence type="ECO:0000256" key="10">
    <source>
        <dbReference type="ARBA" id="ARBA00022946"/>
    </source>
</evidence>
<accession>U1I1B5</accession>
<comment type="catalytic activity">
    <reaction evidence="1 13">
        <text>(6R)-5,10-methylene-5,6,7,8-tetrahydrofolate + glycine + H2O = (6S)-5,6,7,8-tetrahydrofolate + L-serine</text>
        <dbReference type="Rhea" id="RHEA:15481"/>
        <dbReference type="ChEBI" id="CHEBI:15377"/>
        <dbReference type="ChEBI" id="CHEBI:15636"/>
        <dbReference type="ChEBI" id="CHEBI:33384"/>
        <dbReference type="ChEBI" id="CHEBI:57305"/>
        <dbReference type="ChEBI" id="CHEBI:57453"/>
        <dbReference type="EC" id="2.1.2.1"/>
    </reaction>
</comment>
<keyword evidence="11" id="KW-0496">Mitochondrion</keyword>
<dbReference type="NCBIfam" id="NF000586">
    <property type="entry name" value="PRK00011.1"/>
    <property type="match status" value="1"/>
</dbReference>
<dbReference type="InterPro" id="IPR015422">
    <property type="entry name" value="PyrdxlP-dep_Trfase_small"/>
</dbReference>
<evidence type="ECO:0000256" key="9">
    <source>
        <dbReference type="ARBA" id="ARBA00022898"/>
    </source>
</evidence>
<dbReference type="InterPro" id="IPR001085">
    <property type="entry name" value="Ser_HO-MeTrfase"/>
</dbReference>
<dbReference type="RefSeq" id="XP_007785633.1">
    <property type="nucleotide sequence ID" value="XM_007787443.1"/>
</dbReference>
<comment type="similarity">
    <text evidence="6 13">Belongs to the SHMT family.</text>
</comment>
<dbReference type="Gene3D" id="3.40.640.10">
    <property type="entry name" value="Type I PLP-dependent aspartate aminotransferase-like (Major domain)"/>
    <property type="match status" value="1"/>
</dbReference>
<dbReference type="PROSITE" id="PS00096">
    <property type="entry name" value="SHMT"/>
    <property type="match status" value="1"/>
</dbReference>
<dbReference type="Pfam" id="PF00464">
    <property type="entry name" value="SHMT"/>
    <property type="match status" value="1"/>
</dbReference>
<feature type="modified residue" description="N6-(pyridoxal phosphate)lysine" evidence="12">
    <location>
        <position position="220"/>
    </location>
</feature>
<comment type="subcellular location">
    <subcellularLocation>
        <location evidence="4">Mitochondrion</location>
    </subcellularLocation>
</comment>
<dbReference type="PIRSF" id="PIRSF000412">
    <property type="entry name" value="SHMT"/>
    <property type="match status" value="1"/>
</dbReference>
<keyword evidence="7 13" id="KW-0554">One-carbon metabolism</keyword>
<feature type="domain" description="Serine hydroxymethyltransferase-like" evidence="14">
    <location>
        <begin position="2"/>
        <end position="357"/>
    </location>
</feature>
<name>U1I1B5_ENDPU</name>
<comment type="pathway">
    <text evidence="5 13">One-carbon metabolism; tetrahydrofolate interconversion.</text>
</comment>
<sequence>MQEKHRQKRFLNLVASENFTSEAVLEALGSVMQGGNSEGYPGARYYSGNEFVDQGERLCQKRALEVFGLKEEDWGVNVQPLSGTPANLYAYSALLNVHDRIMGLDLPDGGHLSHGFQSANKKVSASSKYFESLPYRLEPSTGLIDYENLQTLASLYRPKMIIAGTSAYSRKIDYARMRTIAESVGAYLLSDMAHISGLVATGVLPSPFLHSDIVTTTTHKSLRGPRGAMIFFRRGVRRRDKHGKEELYALEELINSSVFPGHQGGPHQHTITALAVALRQAQTPEFKAYAEAVVANARLLAKCLGTSQHEGGYGYTVVSGGTDNHIVLLDLRDRGVDGARVQRVLELVSVVANKNTANDYIRVAHVIDRAITITQRVDMRIREEAESRGYKTPGGIKTFLKVLGDGTDVLEIGELRKEVEDWVETFPVPWENCP</sequence>
<keyword evidence="15" id="KW-0489">Methyltransferase</keyword>
<dbReference type="GO" id="GO:0004372">
    <property type="term" value="F:glycine hydroxymethyltransferase activity"/>
    <property type="evidence" value="ECO:0007669"/>
    <property type="project" value="UniProtKB-EC"/>
</dbReference>
<comment type="function">
    <text evidence="3 13">Interconversion of serine and glycine.</text>
</comment>
<dbReference type="OMA" id="ANASVMH"/>
<proteinExistence type="inferred from homology"/>
<gene>
    <name evidence="15" type="ORF">EPUS_07951</name>
</gene>
<dbReference type="GO" id="GO:0005739">
    <property type="term" value="C:mitochondrion"/>
    <property type="evidence" value="ECO:0007669"/>
    <property type="project" value="UniProtKB-SubCell"/>
</dbReference>
<keyword evidence="9 12" id="KW-0663">Pyridoxal phosphate</keyword>
<dbReference type="InterPro" id="IPR015421">
    <property type="entry name" value="PyrdxlP-dep_Trfase_major"/>
</dbReference>
<dbReference type="SUPFAM" id="SSF53383">
    <property type="entry name" value="PLP-dependent transferases"/>
    <property type="match status" value="1"/>
</dbReference>
<dbReference type="GO" id="GO:0019264">
    <property type="term" value="P:glycine biosynthetic process from serine"/>
    <property type="evidence" value="ECO:0007669"/>
    <property type="project" value="InterPro"/>
</dbReference>
<dbReference type="GO" id="GO:0032259">
    <property type="term" value="P:methylation"/>
    <property type="evidence" value="ECO:0007669"/>
    <property type="project" value="UniProtKB-KW"/>
</dbReference>
<dbReference type="GO" id="GO:0035999">
    <property type="term" value="P:tetrahydrofolate interconversion"/>
    <property type="evidence" value="ECO:0007669"/>
    <property type="project" value="UniProtKB-UniPathway"/>
</dbReference>
<dbReference type="FunFam" id="3.40.640.10:FF:000097">
    <property type="entry name" value="Serine hydroxymethyltransferase"/>
    <property type="match status" value="1"/>
</dbReference>
<evidence type="ECO:0000256" key="6">
    <source>
        <dbReference type="ARBA" id="ARBA00006376"/>
    </source>
</evidence>